<dbReference type="SUPFAM" id="SSF102588">
    <property type="entry name" value="LmbE-like"/>
    <property type="match status" value="1"/>
</dbReference>
<accession>A0A1X2GVZ6</accession>
<gene>
    <name evidence="4" type="ORF">DM01DRAFT_1331659</name>
</gene>
<dbReference type="EMBL" id="MCGT01000002">
    <property type="protein sequence ID" value="ORX62205.1"/>
    <property type="molecule type" value="Genomic_DNA"/>
</dbReference>
<dbReference type="UniPathway" id="UPA00196"/>
<dbReference type="GO" id="GO:0005783">
    <property type="term" value="C:endoplasmic reticulum"/>
    <property type="evidence" value="ECO:0007669"/>
    <property type="project" value="TreeGrafter"/>
</dbReference>
<protein>
    <recommendedName>
        <fullName evidence="2">N-acetylglucosaminylphosphatidylinositol deacetylase</fullName>
        <ecNumber evidence="2">3.5.1.89</ecNumber>
    </recommendedName>
</protein>
<keyword evidence="3" id="KW-0732">Signal</keyword>
<evidence type="ECO:0000313" key="5">
    <source>
        <dbReference type="Proteomes" id="UP000242146"/>
    </source>
</evidence>
<reference evidence="4 5" key="1">
    <citation type="submission" date="2016-07" db="EMBL/GenBank/DDBJ databases">
        <title>Pervasive Adenine N6-methylation of Active Genes in Fungi.</title>
        <authorList>
            <consortium name="DOE Joint Genome Institute"/>
            <person name="Mondo S.J."/>
            <person name="Dannebaum R.O."/>
            <person name="Kuo R.C."/>
            <person name="Labutti K."/>
            <person name="Haridas S."/>
            <person name="Kuo A."/>
            <person name="Salamov A."/>
            <person name="Ahrendt S.R."/>
            <person name="Lipzen A."/>
            <person name="Sullivan W."/>
            <person name="Andreopoulos W.B."/>
            <person name="Clum A."/>
            <person name="Lindquist E."/>
            <person name="Daum C."/>
            <person name="Ramamoorthy G.K."/>
            <person name="Gryganskyi A."/>
            <person name="Culley D."/>
            <person name="Magnuson J.K."/>
            <person name="James T.Y."/>
            <person name="O'Malley M.A."/>
            <person name="Stajich J.E."/>
            <person name="Spatafora J.W."/>
            <person name="Visel A."/>
            <person name="Grigoriev I.V."/>
        </authorList>
    </citation>
    <scope>NUCLEOTIDE SEQUENCE [LARGE SCALE GENOMIC DNA]</scope>
    <source>
        <strain evidence="4 5">NRRL 3301</strain>
    </source>
</reference>
<comment type="caution">
    <text evidence="4">The sequence shown here is derived from an EMBL/GenBank/DDBJ whole genome shotgun (WGS) entry which is preliminary data.</text>
</comment>
<feature type="chain" id="PRO_5013298658" description="N-acetylglucosaminylphosphatidylinositol deacetylase" evidence="3">
    <location>
        <begin position="24"/>
        <end position="253"/>
    </location>
</feature>
<dbReference type="Pfam" id="PF02585">
    <property type="entry name" value="PIG-L"/>
    <property type="match status" value="1"/>
</dbReference>
<dbReference type="EC" id="3.5.1.89" evidence="2"/>
<dbReference type="OrthoDB" id="440160at2759"/>
<dbReference type="PANTHER" id="PTHR12993:SF11">
    <property type="entry name" value="N-ACETYLGLUCOSAMINYL-PHOSPHATIDYLINOSITOL DE-N-ACETYLASE"/>
    <property type="match status" value="1"/>
</dbReference>
<dbReference type="Proteomes" id="UP000242146">
    <property type="component" value="Unassembled WGS sequence"/>
</dbReference>
<dbReference type="GO" id="GO:0016020">
    <property type="term" value="C:membrane"/>
    <property type="evidence" value="ECO:0007669"/>
    <property type="project" value="GOC"/>
</dbReference>
<sequence length="253" mass="29099">MIAFALSLLLVVSILMYSYAILAQQQHHSLPIESKNTLLLIAHPDDECMFFGPTLMSIRANSPKTKIHVVCLSTGDAVGLGDQRKKELKRSCHVFGIAPGHVRTFDHKDLRDGMKNRWPPKLIADLVKEVIDKYRIDTVITFDDFGVSGHLNHQAAYHGIQEYLRTHAYLQVYKLKSISLVRKYIGIVDVLFVKAQQLIVRPPTAPWISISSPPAYLQTHKAMRQHRTQLVWFRWLYVTFSRYMYINELEQVA</sequence>
<organism evidence="4 5">
    <name type="scientific">Hesseltinella vesiculosa</name>
    <dbReference type="NCBI Taxonomy" id="101127"/>
    <lineage>
        <taxon>Eukaryota</taxon>
        <taxon>Fungi</taxon>
        <taxon>Fungi incertae sedis</taxon>
        <taxon>Mucoromycota</taxon>
        <taxon>Mucoromycotina</taxon>
        <taxon>Mucoromycetes</taxon>
        <taxon>Mucorales</taxon>
        <taxon>Cunninghamellaceae</taxon>
        <taxon>Hesseltinella</taxon>
    </lineage>
</organism>
<dbReference type="GO" id="GO:0000225">
    <property type="term" value="F:N-acetylglucosaminylphosphatidylinositol deacetylase activity"/>
    <property type="evidence" value="ECO:0007669"/>
    <property type="project" value="UniProtKB-EC"/>
</dbReference>
<keyword evidence="5" id="KW-1185">Reference proteome</keyword>
<evidence type="ECO:0000313" key="4">
    <source>
        <dbReference type="EMBL" id="ORX62205.1"/>
    </source>
</evidence>
<evidence type="ECO:0000256" key="1">
    <source>
        <dbReference type="ARBA" id="ARBA00006066"/>
    </source>
</evidence>
<proteinExistence type="inferred from homology"/>
<evidence type="ECO:0000256" key="3">
    <source>
        <dbReference type="SAM" id="SignalP"/>
    </source>
</evidence>
<feature type="signal peptide" evidence="3">
    <location>
        <begin position="1"/>
        <end position="23"/>
    </location>
</feature>
<dbReference type="InterPro" id="IPR024078">
    <property type="entry name" value="LmbE-like_dom_sf"/>
</dbReference>
<evidence type="ECO:0000256" key="2">
    <source>
        <dbReference type="ARBA" id="ARBA00012176"/>
    </source>
</evidence>
<dbReference type="PANTHER" id="PTHR12993">
    <property type="entry name" value="N-ACETYLGLUCOSAMINYL-PHOSPHATIDYLINOSITOL DE-N-ACETYLASE-RELATED"/>
    <property type="match status" value="1"/>
</dbReference>
<dbReference type="GO" id="GO:0006506">
    <property type="term" value="P:GPI anchor biosynthetic process"/>
    <property type="evidence" value="ECO:0007669"/>
    <property type="project" value="UniProtKB-UniPathway"/>
</dbReference>
<dbReference type="STRING" id="101127.A0A1X2GVZ6"/>
<dbReference type="Gene3D" id="3.40.50.10320">
    <property type="entry name" value="LmbE-like"/>
    <property type="match status" value="1"/>
</dbReference>
<name>A0A1X2GVZ6_9FUNG</name>
<comment type="similarity">
    <text evidence="1">Belongs to the PIGL family.</text>
</comment>
<dbReference type="AlphaFoldDB" id="A0A1X2GVZ6"/>
<dbReference type="InterPro" id="IPR003737">
    <property type="entry name" value="GlcNAc_PI_deacetylase-related"/>
</dbReference>